<keyword evidence="11" id="KW-1185">Reference proteome</keyword>
<dbReference type="EMBL" id="RXIC02000021">
    <property type="protein sequence ID" value="KAB1218922.1"/>
    <property type="molecule type" value="Genomic_DNA"/>
</dbReference>
<comment type="cofactor">
    <cofactor evidence="1 8">
        <name>heme</name>
        <dbReference type="ChEBI" id="CHEBI:30413"/>
    </cofactor>
</comment>
<evidence type="ECO:0000256" key="6">
    <source>
        <dbReference type="ARBA" id="ARBA00023004"/>
    </source>
</evidence>
<gene>
    <name evidence="10" type="ORF">CJ030_MR3G015162</name>
</gene>
<dbReference type="GO" id="GO:0020037">
    <property type="term" value="F:heme binding"/>
    <property type="evidence" value="ECO:0007669"/>
    <property type="project" value="InterPro"/>
</dbReference>
<name>A0A6A1W126_9ROSI</name>
<dbReference type="PANTHER" id="PTHR24296">
    <property type="entry name" value="CYTOCHROME P450"/>
    <property type="match status" value="1"/>
</dbReference>
<feature type="compositionally biased region" description="Polar residues" evidence="9">
    <location>
        <begin position="194"/>
        <end position="209"/>
    </location>
</feature>
<proteinExistence type="inferred from homology"/>
<evidence type="ECO:0000256" key="3">
    <source>
        <dbReference type="ARBA" id="ARBA00022617"/>
    </source>
</evidence>
<protein>
    <recommendedName>
        <fullName evidence="12">Cytochrome P450 704C1</fullName>
    </recommendedName>
</protein>
<evidence type="ECO:0000256" key="9">
    <source>
        <dbReference type="SAM" id="MobiDB-lite"/>
    </source>
</evidence>
<dbReference type="GO" id="GO:0005506">
    <property type="term" value="F:iron ion binding"/>
    <property type="evidence" value="ECO:0007669"/>
    <property type="project" value="InterPro"/>
</dbReference>
<comment type="similarity">
    <text evidence="2">Belongs to the cytochrome P450 family.</text>
</comment>
<dbReference type="PRINTS" id="PR00385">
    <property type="entry name" value="P450"/>
</dbReference>
<evidence type="ECO:0000256" key="8">
    <source>
        <dbReference type="PIRSR" id="PIRSR602401-1"/>
    </source>
</evidence>
<reference evidence="10 11" key="1">
    <citation type="journal article" date="2019" name="Plant Biotechnol. J.">
        <title>The red bayberry genome and genetic basis of sex determination.</title>
        <authorList>
            <person name="Jia H.M."/>
            <person name="Jia H.J."/>
            <person name="Cai Q.L."/>
            <person name="Wang Y."/>
            <person name="Zhao H.B."/>
            <person name="Yang W.F."/>
            <person name="Wang G.Y."/>
            <person name="Li Y.H."/>
            <person name="Zhan D.L."/>
            <person name="Shen Y.T."/>
            <person name="Niu Q.F."/>
            <person name="Chang L."/>
            <person name="Qiu J."/>
            <person name="Zhao L."/>
            <person name="Xie H.B."/>
            <person name="Fu W.Y."/>
            <person name="Jin J."/>
            <person name="Li X.W."/>
            <person name="Jiao Y."/>
            <person name="Zhou C.C."/>
            <person name="Tu T."/>
            <person name="Chai C.Y."/>
            <person name="Gao J.L."/>
            <person name="Fan L.J."/>
            <person name="van de Weg E."/>
            <person name="Wang J.Y."/>
            <person name="Gao Z.S."/>
        </authorList>
    </citation>
    <scope>NUCLEOTIDE SEQUENCE [LARGE SCALE GENOMIC DNA]</scope>
    <source>
        <tissue evidence="10">Leaves</tissue>
    </source>
</reference>
<evidence type="ECO:0000313" key="11">
    <source>
        <dbReference type="Proteomes" id="UP000516437"/>
    </source>
</evidence>
<accession>A0A6A1W126</accession>
<dbReference type="InterPro" id="IPR001128">
    <property type="entry name" value="Cyt_P450"/>
</dbReference>
<keyword evidence="5" id="KW-0560">Oxidoreductase</keyword>
<evidence type="ECO:0000256" key="4">
    <source>
        <dbReference type="ARBA" id="ARBA00022723"/>
    </source>
</evidence>
<keyword evidence="7" id="KW-0503">Monooxygenase</keyword>
<dbReference type="InterPro" id="IPR036396">
    <property type="entry name" value="Cyt_P450_sf"/>
</dbReference>
<dbReference type="SUPFAM" id="SSF48264">
    <property type="entry name" value="Cytochrome P450"/>
    <property type="match status" value="2"/>
</dbReference>
<comment type="caution">
    <text evidence="10">The sequence shown here is derived from an EMBL/GenBank/DDBJ whole genome shotgun (WGS) entry which is preliminary data.</text>
</comment>
<dbReference type="GO" id="GO:0004497">
    <property type="term" value="F:monooxygenase activity"/>
    <property type="evidence" value="ECO:0007669"/>
    <property type="project" value="UniProtKB-KW"/>
</dbReference>
<dbReference type="AlphaFoldDB" id="A0A6A1W126"/>
<sequence length="557" mass="64172">MTSMEFFSNPISLAVLALIVSLLAVQILSRKLNQNQRKKKYHPVAGTTFHLLLNFNRLHHYMTDLAGKYKTYRILSLFRNEIYTADPANVEYILKTNFENYGKGRHNYMILKDLLGDGIFTVDGDKWLQQRKLSSHEFSTRMLRDFSSEIFRKNAAKLAHILSEAATSDRNAGRVVYDFAGKYTYRIKMRTRQTSSTYSKQRPSNSATDQVRENSVRSTGRHNYMILKDLLGDGIFTVDGDKWLQQRKLSSHEFSTRMLRDFSRSSDEINDSLFQVAFGIELDSMCGSNEEGKNFSNAFDDSSSVTLLRYVDIFWRIKKSIILSRFLQVTENDPTYLRDIILNFIIAGKDTTATTIAWFIYMVCKHPAVQEKISEEVKEATNMKDITNYTEFAASLNEEALGNMHYLHAAITETLRLYPAVPVDAKICFSDDTLPDGCSVNKGDVVGYQPYAMGRMKFIWGDDAEEFRPERWLDQDGIFIPENPFKFTAFQAGPRICLGKEFAYREMKIFSAVMLGCFQFKRSDENRTVHYRTMINLHIDGGLEVRAWHRDGIKSII</sequence>
<keyword evidence="4 8" id="KW-0479">Metal-binding</keyword>
<dbReference type="Gene3D" id="1.10.630.10">
    <property type="entry name" value="Cytochrome P450"/>
    <property type="match status" value="2"/>
</dbReference>
<evidence type="ECO:0000313" key="10">
    <source>
        <dbReference type="EMBL" id="KAB1218922.1"/>
    </source>
</evidence>
<dbReference type="OrthoDB" id="1470350at2759"/>
<dbReference type="Proteomes" id="UP000516437">
    <property type="component" value="Chromosome 3"/>
</dbReference>
<dbReference type="InterPro" id="IPR002401">
    <property type="entry name" value="Cyt_P450_E_grp-I"/>
</dbReference>
<evidence type="ECO:0000256" key="2">
    <source>
        <dbReference type="ARBA" id="ARBA00010617"/>
    </source>
</evidence>
<keyword evidence="3 8" id="KW-0349">Heme</keyword>
<evidence type="ECO:0000256" key="1">
    <source>
        <dbReference type="ARBA" id="ARBA00001971"/>
    </source>
</evidence>
<keyword evidence="6 8" id="KW-0408">Iron</keyword>
<dbReference type="PRINTS" id="PR00463">
    <property type="entry name" value="EP450I"/>
</dbReference>
<feature type="binding site" description="axial binding residue" evidence="8">
    <location>
        <position position="497"/>
    </location>
    <ligand>
        <name>heme</name>
        <dbReference type="ChEBI" id="CHEBI:30413"/>
    </ligand>
    <ligandPart>
        <name>Fe</name>
        <dbReference type="ChEBI" id="CHEBI:18248"/>
    </ligandPart>
</feature>
<evidence type="ECO:0000256" key="7">
    <source>
        <dbReference type="ARBA" id="ARBA00023033"/>
    </source>
</evidence>
<dbReference type="Pfam" id="PF00067">
    <property type="entry name" value="p450"/>
    <property type="match status" value="2"/>
</dbReference>
<dbReference type="CDD" id="cd11064">
    <property type="entry name" value="CYP86A"/>
    <property type="match status" value="1"/>
</dbReference>
<organism evidence="10 11">
    <name type="scientific">Morella rubra</name>
    <name type="common">Chinese bayberry</name>
    <dbReference type="NCBI Taxonomy" id="262757"/>
    <lineage>
        <taxon>Eukaryota</taxon>
        <taxon>Viridiplantae</taxon>
        <taxon>Streptophyta</taxon>
        <taxon>Embryophyta</taxon>
        <taxon>Tracheophyta</taxon>
        <taxon>Spermatophyta</taxon>
        <taxon>Magnoliopsida</taxon>
        <taxon>eudicotyledons</taxon>
        <taxon>Gunneridae</taxon>
        <taxon>Pentapetalae</taxon>
        <taxon>rosids</taxon>
        <taxon>fabids</taxon>
        <taxon>Fagales</taxon>
        <taxon>Myricaceae</taxon>
        <taxon>Morella</taxon>
    </lineage>
</organism>
<feature type="region of interest" description="Disordered" evidence="9">
    <location>
        <begin position="194"/>
        <end position="216"/>
    </location>
</feature>
<evidence type="ECO:0008006" key="12">
    <source>
        <dbReference type="Google" id="ProtNLM"/>
    </source>
</evidence>
<evidence type="ECO:0000256" key="5">
    <source>
        <dbReference type="ARBA" id="ARBA00023002"/>
    </source>
</evidence>
<dbReference type="GO" id="GO:0016705">
    <property type="term" value="F:oxidoreductase activity, acting on paired donors, with incorporation or reduction of molecular oxygen"/>
    <property type="evidence" value="ECO:0007669"/>
    <property type="project" value="InterPro"/>
</dbReference>